<evidence type="ECO:0000313" key="2">
    <source>
        <dbReference type="Proteomes" id="UP000186914"/>
    </source>
</evidence>
<name>A0A1N7EK39_9EURY</name>
<keyword evidence="2" id="KW-1185">Reference proteome</keyword>
<evidence type="ECO:0000313" key="1">
    <source>
        <dbReference type="EMBL" id="SIR88389.1"/>
    </source>
</evidence>
<dbReference type="AlphaFoldDB" id="A0A1N7EK39"/>
<reference evidence="2" key="1">
    <citation type="submission" date="2017-01" db="EMBL/GenBank/DDBJ databases">
        <authorList>
            <person name="Varghese N."/>
            <person name="Submissions S."/>
        </authorList>
    </citation>
    <scope>NUCLEOTIDE SEQUENCE [LARGE SCALE GENOMIC DNA]</scope>
    <source>
        <strain evidence="2">CGMCC 1.7737</strain>
    </source>
</reference>
<sequence>MGLYDHVRIEDGLKINLPEFDGDPTDVDLILR</sequence>
<proteinExistence type="predicted"/>
<dbReference type="EMBL" id="FTNO01000006">
    <property type="protein sequence ID" value="SIR88389.1"/>
    <property type="molecule type" value="Genomic_DNA"/>
</dbReference>
<dbReference type="Proteomes" id="UP000186914">
    <property type="component" value="Unassembled WGS sequence"/>
</dbReference>
<accession>A0A1N7EK39</accession>
<gene>
    <name evidence="1" type="ORF">SAMN05421858_4319</name>
</gene>
<protein>
    <submittedName>
        <fullName evidence="1">Uncharacterized protein</fullName>
    </submittedName>
</protein>
<organism evidence="1 2">
    <name type="scientific">Haladaptatus litoreus</name>
    <dbReference type="NCBI Taxonomy" id="553468"/>
    <lineage>
        <taxon>Archaea</taxon>
        <taxon>Methanobacteriati</taxon>
        <taxon>Methanobacteriota</taxon>
        <taxon>Stenosarchaea group</taxon>
        <taxon>Halobacteria</taxon>
        <taxon>Halobacteriales</taxon>
        <taxon>Haladaptataceae</taxon>
        <taxon>Haladaptatus</taxon>
    </lineage>
</organism>